<dbReference type="Gene3D" id="3.30.1370.50">
    <property type="entry name" value="R3H-like domain"/>
    <property type="match status" value="1"/>
</dbReference>
<dbReference type="AlphaFoldDB" id="A0A642VBH1"/>
<keyword evidence="4" id="KW-1185">Reference proteome</keyword>
<dbReference type="EMBL" id="SWFS01000086">
    <property type="protein sequence ID" value="KAA8916716.1"/>
    <property type="molecule type" value="Genomic_DNA"/>
</dbReference>
<feature type="region of interest" description="Disordered" evidence="1">
    <location>
        <begin position="92"/>
        <end position="115"/>
    </location>
</feature>
<dbReference type="OrthoDB" id="21470at2759"/>
<evidence type="ECO:0000259" key="2">
    <source>
        <dbReference type="PROSITE" id="PS50174"/>
    </source>
</evidence>
<feature type="region of interest" description="Disordered" evidence="1">
    <location>
        <begin position="260"/>
        <end position="279"/>
    </location>
</feature>
<name>A0A642VBH1_9ASCO</name>
<proteinExistence type="predicted"/>
<dbReference type="InterPro" id="IPR036867">
    <property type="entry name" value="R3H_dom_sf"/>
</dbReference>
<dbReference type="VEuPathDB" id="FungiDB:TRICI_001134"/>
<feature type="region of interest" description="Disordered" evidence="1">
    <location>
        <begin position="392"/>
        <end position="426"/>
    </location>
</feature>
<feature type="compositionally biased region" description="Acidic residues" evidence="1">
    <location>
        <begin position="397"/>
        <end position="426"/>
    </location>
</feature>
<gene>
    <name evidence="3" type="ORF">TRICI_001134</name>
</gene>
<evidence type="ECO:0000256" key="1">
    <source>
        <dbReference type="SAM" id="MobiDB-lite"/>
    </source>
</evidence>
<organism evidence="3 4">
    <name type="scientific">Trichomonascus ciferrii</name>
    <dbReference type="NCBI Taxonomy" id="44093"/>
    <lineage>
        <taxon>Eukaryota</taxon>
        <taxon>Fungi</taxon>
        <taxon>Dikarya</taxon>
        <taxon>Ascomycota</taxon>
        <taxon>Saccharomycotina</taxon>
        <taxon>Dipodascomycetes</taxon>
        <taxon>Dipodascales</taxon>
        <taxon>Trichomonascaceae</taxon>
        <taxon>Trichomonascus</taxon>
        <taxon>Trichomonascus ciferrii complex</taxon>
    </lineage>
</organism>
<evidence type="ECO:0000313" key="3">
    <source>
        <dbReference type="EMBL" id="KAA8916716.1"/>
    </source>
</evidence>
<accession>A0A642VBH1</accession>
<dbReference type="GO" id="GO:0003676">
    <property type="term" value="F:nucleic acid binding"/>
    <property type="evidence" value="ECO:0007669"/>
    <property type="project" value="InterPro"/>
</dbReference>
<dbReference type="SMART" id="SM00443">
    <property type="entry name" value="G_patch"/>
    <property type="match status" value="1"/>
</dbReference>
<comment type="caution">
    <text evidence="3">The sequence shown here is derived from an EMBL/GenBank/DDBJ whole genome shotgun (WGS) entry which is preliminary data.</text>
</comment>
<reference evidence="3" key="1">
    <citation type="journal article" date="2019" name="G3 (Bethesda)">
        <title>Genome Assemblies of Two Rare Opportunistic Yeast Pathogens: Diutina rugosa (syn. Candida rugosa) and Trichomonascus ciferrii (syn. Candida ciferrii).</title>
        <authorList>
            <person name="Mixao V."/>
            <person name="Saus E."/>
            <person name="Hansen A.P."/>
            <person name="Lass-Florl C."/>
            <person name="Gabaldon T."/>
        </authorList>
    </citation>
    <scope>NUCLEOTIDE SEQUENCE</scope>
    <source>
        <strain evidence="3">CBS 4856</strain>
    </source>
</reference>
<feature type="compositionally biased region" description="Basic and acidic residues" evidence="1">
    <location>
        <begin position="212"/>
        <end position="222"/>
    </location>
</feature>
<feature type="region of interest" description="Disordered" evidence="1">
    <location>
        <begin position="201"/>
        <end position="223"/>
    </location>
</feature>
<dbReference type="InterPro" id="IPR051189">
    <property type="entry name" value="Splicing_assoc_domain"/>
</dbReference>
<protein>
    <recommendedName>
        <fullName evidence="2">G-patch domain-containing protein</fullName>
    </recommendedName>
</protein>
<dbReference type="PANTHER" id="PTHR14195">
    <property type="entry name" value="G PATCH DOMAIN CONTAINING PROTEIN 2"/>
    <property type="match status" value="1"/>
</dbReference>
<feature type="region of interest" description="Disordered" evidence="1">
    <location>
        <begin position="44"/>
        <end position="72"/>
    </location>
</feature>
<sequence length="713" mass="80859">MNYSKKERSNLPLRKMPVDFIKAAEPYNPSKIIYGLENLELKQEKEKEKGKEEGIENVTKGRSSEAKSFDQDLEAVEIDDDSDDMEEVAVEQVSVEKEVEEKVSETDSKMATTSEIKETLTSASKVVGSFSEEEKDGHCDEEREVNTPATVVGDSVSEKAKNIGSIETEMTMEHSKELTDVNMEVELGMDQLSVESDEDAPSFFFDTQGDESISKKGQEPKPKVVPYYQKKQEGPRLSAKSIENIRAYEKANTAEEKLIRKVEQEKPKPKPSKTKQEMPVYDSGDEEVFPMEDERLAAFDKEEMESLRKMSGWDIGGDEVHENHLPDGLSLLSYMRRITQTVYSSLGRRFKVDWTDEYGYALPEFVDEQDIYNSLITLGYTEDDITDIIRSLGGNVSDDEDPVDEDIDDYNDDENDSFLDDSSDGSTDELDHVIHQLINQDNSSSQRGKNRRDAILESYGAERTPKSTKKKNNKMPDFDAGDDELNKQLQDQWIASREARKRKKEDRELARREGRLSRQYKNSLIPSLRDIYPHHMTMDDVFEETRKFLADPGRTTVAFPPMDKNARGIVKSIGEAYNLTAKCKSDGHKFIFFTKNSNTRYDRNDSHVVAMFRGKRPFFPRVDLKGKKKRDAAAQLQPPKGKKTAGHKPKEGDIVGHKATEIGTDNIGRVMLEKMGWRRGMGLGTTNVGIVEPIPAKVKNTKWGIGKSDEPPI</sequence>
<feature type="compositionally biased region" description="Basic and acidic residues" evidence="1">
    <location>
        <begin position="44"/>
        <end position="54"/>
    </location>
</feature>
<dbReference type="InterPro" id="IPR000467">
    <property type="entry name" value="G_patch_dom"/>
</dbReference>
<feature type="region of interest" description="Disordered" evidence="1">
    <location>
        <begin position="626"/>
        <end position="653"/>
    </location>
</feature>
<feature type="domain" description="G-patch" evidence="2">
    <location>
        <begin position="664"/>
        <end position="710"/>
    </location>
</feature>
<evidence type="ECO:0000313" key="4">
    <source>
        <dbReference type="Proteomes" id="UP000761534"/>
    </source>
</evidence>
<feature type="region of interest" description="Disordered" evidence="1">
    <location>
        <begin position="457"/>
        <end position="514"/>
    </location>
</feature>
<dbReference type="Proteomes" id="UP000761534">
    <property type="component" value="Unassembled WGS sequence"/>
</dbReference>
<feature type="compositionally biased region" description="Basic and acidic residues" evidence="1">
    <location>
        <begin position="94"/>
        <end position="108"/>
    </location>
</feature>
<feature type="compositionally biased region" description="Basic and acidic residues" evidence="1">
    <location>
        <begin position="505"/>
        <end position="514"/>
    </location>
</feature>
<dbReference type="PROSITE" id="PS50174">
    <property type="entry name" value="G_PATCH"/>
    <property type="match status" value="1"/>
</dbReference>
<dbReference type="Pfam" id="PF01585">
    <property type="entry name" value="G-patch"/>
    <property type="match status" value="1"/>
</dbReference>